<comment type="catalytic activity">
    <reaction evidence="1">
        <text>L-glutamyl-[protein] + S-adenosyl-L-methionine = [protein]-L-glutamate 5-O-methyl ester + S-adenosyl-L-homocysteine</text>
        <dbReference type="Rhea" id="RHEA:24452"/>
        <dbReference type="Rhea" id="RHEA-COMP:10208"/>
        <dbReference type="Rhea" id="RHEA-COMP:10311"/>
        <dbReference type="ChEBI" id="CHEBI:29973"/>
        <dbReference type="ChEBI" id="CHEBI:57856"/>
        <dbReference type="ChEBI" id="CHEBI:59789"/>
        <dbReference type="ChEBI" id="CHEBI:82795"/>
        <dbReference type="EC" id="2.1.1.80"/>
    </reaction>
</comment>
<dbReference type="InterPro" id="IPR029063">
    <property type="entry name" value="SAM-dependent_MTases_sf"/>
</dbReference>
<dbReference type="PANTHER" id="PTHR24422">
    <property type="entry name" value="CHEMOTAXIS PROTEIN METHYLTRANSFERASE"/>
    <property type="match status" value="1"/>
</dbReference>
<comment type="caution">
    <text evidence="7">The sequence shown here is derived from an EMBL/GenBank/DDBJ whole genome shotgun (WGS) entry which is preliminary data.</text>
</comment>
<gene>
    <name evidence="7" type="ORF">WMO37_03480</name>
</gene>
<accession>A0ABV1H4K0</accession>
<dbReference type="InterPro" id="IPR050903">
    <property type="entry name" value="Bact_Chemotaxis_MeTrfase"/>
</dbReference>
<dbReference type="Gene3D" id="1.10.155.10">
    <property type="entry name" value="Chemotaxis receptor methyltransferase CheR, N-terminal domain"/>
    <property type="match status" value="1"/>
</dbReference>
<keyword evidence="3" id="KW-0489">Methyltransferase</keyword>
<dbReference type="EC" id="2.1.1.80" evidence="2"/>
<evidence type="ECO:0000256" key="4">
    <source>
        <dbReference type="ARBA" id="ARBA00022679"/>
    </source>
</evidence>
<dbReference type="PROSITE" id="PS50123">
    <property type="entry name" value="CHER"/>
    <property type="match status" value="1"/>
</dbReference>
<proteinExistence type="predicted"/>
<keyword evidence="5" id="KW-0949">S-adenosyl-L-methionine</keyword>
<dbReference type="SMART" id="SM00138">
    <property type="entry name" value="MeTrc"/>
    <property type="match status" value="1"/>
</dbReference>
<dbReference type="Proteomes" id="UP001546774">
    <property type="component" value="Unassembled WGS sequence"/>
</dbReference>
<sequence>MIKDYEDFKKFILQSTTIDLNAYKERQMKRRIDTLISRNKYDGYDSYSQAIKKDKKLMEEFINYITINVSEFYRNPALWKTLEDVILPDLISKFGENLKIWSAACSTGDEPYSLAMVMAKKVPMNKIHIYATDIDEQVLAKAKDGVYGANSLNGLPDEYKKKYFEKMGDRYYKISDDIKRCVEFKKADLLKDKYPTGCHLIVCRNVMIYFTEEAKLDIYKNFNRALVNDGCLFVGNTEQIINHKDLGYTFDKLFFYRKVQGI</sequence>
<evidence type="ECO:0000313" key="8">
    <source>
        <dbReference type="Proteomes" id="UP001546774"/>
    </source>
</evidence>
<dbReference type="InterPro" id="IPR022641">
    <property type="entry name" value="CheR_N"/>
</dbReference>
<protein>
    <recommendedName>
        <fullName evidence="2">protein-glutamate O-methyltransferase</fullName>
        <ecNumber evidence="2">2.1.1.80</ecNumber>
    </recommendedName>
</protein>
<evidence type="ECO:0000313" key="7">
    <source>
        <dbReference type="EMBL" id="MEQ2554077.1"/>
    </source>
</evidence>
<evidence type="ECO:0000256" key="2">
    <source>
        <dbReference type="ARBA" id="ARBA00012534"/>
    </source>
</evidence>
<reference evidence="7" key="1">
    <citation type="submission" date="2024-03" db="EMBL/GenBank/DDBJ databases">
        <title>Human intestinal bacterial collection.</title>
        <authorList>
            <person name="Pauvert C."/>
            <person name="Hitch T.C.A."/>
            <person name="Clavel T."/>
        </authorList>
    </citation>
    <scope>NUCLEOTIDE SEQUENCE [LARGE SCALE GENOMIC DNA]</scope>
    <source>
        <strain evidence="7">CLA-AA-H89B</strain>
    </source>
</reference>
<dbReference type="InterPro" id="IPR036804">
    <property type="entry name" value="CheR_N_sf"/>
</dbReference>
<keyword evidence="4" id="KW-0808">Transferase</keyword>
<dbReference type="InterPro" id="IPR022642">
    <property type="entry name" value="CheR_C"/>
</dbReference>
<dbReference type="Pfam" id="PF03705">
    <property type="entry name" value="CheR_N"/>
    <property type="match status" value="1"/>
</dbReference>
<dbReference type="InterPro" id="IPR000780">
    <property type="entry name" value="CheR_MeTrfase"/>
</dbReference>
<dbReference type="PRINTS" id="PR00996">
    <property type="entry name" value="CHERMTFRASE"/>
</dbReference>
<dbReference type="SUPFAM" id="SSF47757">
    <property type="entry name" value="Chemotaxis receptor methyltransferase CheR, N-terminal domain"/>
    <property type="match status" value="1"/>
</dbReference>
<dbReference type="SUPFAM" id="SSF53335">
    <property type="entry name" value="S-adenosyl-L-methionine-dependent methyltransferases"/>
    <property type="match status" value="1"/>
</dbReference>
<feature type="domain" description="CheR-type methyltransferase" evidence="6">
    <location>
        <begin position="1"/>
        <end position="261"/>
    </location>
</feature>
<evidence type="ECO:0000256" key="1">
    <source>
        <dbReference type="ARBA" id="ARBA00001541"/>
    </source>
</evidence>
<evidence type="ECO:0000256" key="3">
    <source>
        <dbReference type="ARBA" id="ARBA00022603"/>
    </source>
</evidence>
<keyword evidence="8" id="KW-1185">Reference proteome</keyword>
<name>A0ABV1H4K0_9FIRM</name>
<dbReference type="Gene3D" id="3.40.50.150">
    <property type="entry name" value="Vaccinia Virus protein VP39"/>
    <property type="match status" value="1"/>
</dbReference>
<evidence type="ECO:0000259" key="6">
    <source>
        <dbReference type="PROSITE" id="PS50123"/>
    </source>
</evidence>
<evidence type="ECO:0000256" key="5">
    <source>
        <dbReference type="ARBA" id="ARBA00022691"/>
    </source>
</evidence>
<organism evidence="7 8">
    <name type="scientific">Lachnospira intestinalis</name>
    <dbReference type="NCBI Taxonomy" id="3133158"/>
    <lineage>
        <taxon>Bacteria</taxon>
        <taxon>Bacillati</taxon>
        <taxon>Bacillota</taxon>
        <taxon>Clostridia</taxon>
        <taxon>Lachnospirales</taxon>
        <taxon>Lachnospiraceae</taxon>
        <taxon>Lachnospira</taxon>
    </lineage>
</organism>
<dbReference type="Pfam" id="PF01739">
    <property type="entry name" value="CheR"/>
    <property type="match status" value="1"/>
</dbReference>
<dbReference type="EMBL" id="JBBMFS010000002">
    <property type="protein sequence ID" value="MEQ2554077.1"/>
    <property type="molecule type" value="Genomic_DNA"/>
</dbReference>
<dbReference type="PANTHER" id="PTHR24422:SF19">
    <property type="entry name" value="CHEMOTAXIS PROTEIN METHYLTRANSFERASE"/>
    <property type="match status" value="1"/>
</dbReference>